<comment type="caution">
    <text evidence="3">The sequence shown here is derived from an EMBL/GenBank/DDBJ whole genome shotgun (WGS) entry which is preliminary data.</text>
</comment>
<feature type="region of interest" description="Disordered" evidence="1">
    <location>
        <begin position="146"/>
        <end position="169"/>
    </location>
</feature>
<evidence type="ECO:0000313" key="3">
    <source>
        <dbReference type="EMBL" id="OQE16743.1"/>
    </source>
</evidence>
<evidence type="ECO:0000313" key="4">
    <source>
        <dbReference type="Proteomes" id="UP000191285"/>
    </source>
</evidence>
<feature type="compositionally biased region" description="Polar residues" evidence="1">
    <location>
        <begin position="211"/>
        <end position="225"/>
    </location>
</feature>
<feature type="transmembrane region" description="Helical" evidence="2">
    <location>
        <begin position="173"/>
        <end position="195"/>
    </location>
</feature>
<reference evidence="4" key="1">
    <citation type="journal article" date="2017" name="Nat. Microbiol.">
        <title>Global analysis of biosynthetic gene clusters reveals vast potential of secondary metabolite production in Penicillium species.</title>
        <authorList>
            <person name="Nielsen J.C."/>
            <person name="Grijseels S."/>
            <person name="Prigent S."/>
            <person name="Ji B."/>
            <person name="Dainat J."/>
            <person name="Nielsen K.F."/>
            <person name="Frisvad J.C."/>
            <person name="Workman M."/>
            <person name="Nielsen J."/>
        </authorList>
    </citation>
    <scope>NUCLEOTIDE SEQUENCE [LARGE SCALE GENOMIC DNA]</scope>
    <source>
        <strain evidence="4">IBT 24891</strain>
    </source>
</reference>
<evidence type="ECO:0000256" key="1">
    <source>
        <dbReference type="SAM" id="MobiDB-lite"/>
    </source>
</evidence>
<dbReference type="EMBL" id="MLKD01000023">
    <property type="protein sequence ID" value="OQE16743.1"/>
    <property type="molecule type" value="Genomic_DNA"/>
</dbReference>
<keyword evidence="4" id="KW-1185">Reference proteome</keyword>
<dbReference type="AlphaFoldDB" id="A0A1V6ST32"/>
<dbReference type="Proteomes" id="UP000191285">
    <property type="component" value="Unassembled WGS sequence"/>
</dbReference>
<name>A0A1V6ST32_9EURO</name>
<feature type="compositionally biased region" description="Basic and acidic residues" evidence="1">
    <location>
        <begin position="239"/>
        <end position="269"/>
    </location>
</feature>
<proteinExistence type="predicted"/>
<accession>A0A1V6ST32</accession>
<sequence>MSLDSQDGWAARRNGTCYSNEAMLYSGAGIVKCCPSDKIISEDDTTNFARCLDTKNKSAMVPPQCSNSSLALWRGYLGFFCCDQDLAGYSTPDPYKGCASEDMIDTNNSWTRMTKYVALSGKWLEQSTFSTTSVVSGISLATLTSTATSGPISTEETTEPSASSGGTTTSTGAIVGGTVGGFCGALLIVAAIWLFRRTRLRSTTNSSDNRFTMSEPSYPQYNSEGFSGPRVYENTPTEVNRHSDPEELPADLRPRYELLGDSHARAAPK</sequence>
<evidence type="ECO:0000256" key="2">
    <source>
        <dbReference type="SAM" id="Phobius"/>
    </source>
</evidence>
<feature type="region of interest" description="Disordered" evidence="1">
    <location>
        <begin position="204"/>
        <end position="269"/>
    </location>
</feature>
<keyword evidence="2" id="KW-0472">Membrane</keyword>
<gene>
    <name evidence="3" type="ORF">PENSTE_c023G04886</name>
</gene>
<keyword evidence="2" id="KW-0812">Transmembrane</keyword>
<organism evidence="3 4">
    <name type="scientific">Penicillium steckii</name>
    <dbReference type="NCBI Taxonomy" id="303698"/>
    <lineage>
        <taxon>Eukaryota</taxon>
        <taxon>Fungi</taxon>
        <taxon>Dikarya</taxon>
        <taxon>Ascomycota</taxon>
        <taxon>Pezizomycotina</taxon>
        <taxon>Eurotiomycetes</taxon>
        <taxon>Eurotiomycetidae</taxon>
        <taxon>Eurotiales</taxon>
        <taxon>Aspergillaceae</taxon>
        <taxon>Penicillium</taxon>
    </lineage>
</organism>
<dbReference type="OrthoDB" id="4779287at2759"/>
<keyword evidence="2" id="KW-1133">Transmembrane helix</keyword>
<dbReference type="STRING" id="303698.A0A1V6ST32"/>
<protein>
    <submittedName>
        <fullName evidence="3">Uncharacterized protein</fullName>
    </submittedName>
</protein>